<sequence length="79" mass="9057">MTVAETRRCRTCPPQATDQDWLLTIDAEVMKQVSDTEYEARLTHCAACPFQQQDTCLKCGCYVSYRARLATKHCPVNVW</sequence>
<dbReference type="EMBL" id="CP101462">
    <property type="protein sequence ID" value="UTT43455.1"/>
    <property type="molecule type" value="Genomic_DNA"/>
</dbReference>
<dbReference type="Proteomes" id="UP001060325">
    <property type="component" value="Chromosome"/>
</dbReference>
<evidence type="ECO:0000313" key="2">
    <source>
        <dbReference type="Proteomes" id="UP001060325"/>
    </source>
</evidence>
<accession>A0ABY5FPZ4</accession>
<evidence type="ECO:0000313" key="1">
    <source>
        <dbReference type="EMBL" id="UTT43455.1"/>
    </source>
</evidence>
<dbReference type="Pfam" id="PF19668">
    <property type="entry name" value="DUF6171"/>
    <property type="match status" value="1"/>
</dbReference>
<organism evidence="1 2">
    <name type="scientific">Exiguobacterium aurantiacum</name>
    <dbReference type="NCBI Taxonomy" id="33987"/>
    <lineage>
        <taxon>Bacteria</taxon>
        <taxon>Bacillati</taxon>
        <taxon>Bacillota</taxon>
        <taxon>Bacilli</taxon>
        <taxon>Bacillales</taxon>
        <taxon>Bacillales Family XII. Incertae Sedis</taxon>
        <taxon>Exiguobacterium</taxon>
    </lineage>
</organism>
<keyword evidence="2" id="KW-1185">Reference proteome</keyword>
<name>A0ABY5FPZ4_9BACL</name>
<reference evidence="1" key="1">
    <citation type="submission" date="2022-07" db="EMBL/GenBank/DDBJ databases">
        <title>Complete genome of CX2.</title>
        <authorList>
            <person name="Cao G."/>
        </authorList>
    </citation>
    <scope>NUCLEOTIDE SEQUENCE</scope>
    <source>
        <strain evidence="1">CX2</strain>
    </source>
</reference>
<gene>
    <name evidence="1" type="ORF">NMQ00_02850</name>
</gene>
<dbReference type="RefSeq" id="WP_255177839.1">
    <property type="nucleotide sequence ID" value="NZ_CP101462.1"/>
</dbReference>
<protein>
    <submittedName>
        <fullName evidence="1">DUF6171 family protein</fullName>
    </submittedName>
</protein>
<dbReference type="InterPro" id="IPR046169">
    <property type="entry name" value="DUF6171"/>
</dbReference>
<proteinExistence type="predicted"/>